<dbReference type="AlphaFoldDB" id="A0A5C3QVF9"/>
<dbReference type="PANTHER" id="PTHR39472">
    <property type="entry name" value="EXPRESSED PROTEIN"/>
    <property type="match status" value="1"/>
</dbReference>
<accession>A0A5C3QVF9</accession>
<evidence type="ECO:0000313" key="3">
    <source>
        <dbReference type="Proteomes" id="UP000305067"/>
    </source>
</evidence>
<protein>
    <submittedName>
        <fullName evidence="2">Uncharacterized protein</fullName>
    </submittedName>
</protein>
<keyword evidence="3" id="KW-1185">Reference proteome</keyword>
<dbReference type="OrthoDB" id="21214at2759"/>
<dbReference type="PANTHER" id="PTHR39472:SF1">
    <property type="entry name" value="EXPRESSED PROTEIN"/>
    <property type="match status" value="1"/>
</dbReference>
<feature type="region of interest" description="Disordered" evidence="1">
    <location>
        <begin position="183"/>
        <end position="211"/>
    </location>
</feature>
<feature type="compositionally biased region" description="Low complexity" evidence="1">
    <location>
        <begin position="191"/>
        <end position="203"/>
    </location>
</feature>
<dbReference type="Proteomes" id="UP000305067">
    <property type="component" value="Unassembled WGS sequence"/>
</dbReference>
<reference evidence="2 3" key="1">
    <citation type="journal article" date="2019" name="Nat. Ecol. Evol.">
        <title>Megaphylogeny resolves global patterns of mushroom evolution.</title>
        <authorList>
            <person name="Varga T."/>
            <person name="Krizsan K."/>
            <person name="Foldi C."/>
            <person name="Dima B."/>
            <person name="Sanchez-Garcia M."/>
            <person name="Sanchez-Ramirez S."/>
            <person name="Szollosi G.J."/>
            <person name="Szarkandi J.G."/>
            <person name="Papp V."/>
            <person name="Albert L."/>
            <person name="Andreopoulos W."/>
            <person name="Angelini C."/>
            <person name="Antonin V."/>
            <person name="Barry K.W."/>
            <person name="Bougher N.L."/>
            <person name="Buchanan P."/>
            <person name="Buyck B."/>
            <person name="Bense V."/>
            <person name="Catcheside P."/>
            <person name="Chovatia M."/>
            <person name="Cooper J."/>
            <person name="Damon W."/>
            <person name="Desjardin D."/>
            <person name="Finy P."/>
            <person name="Geml J."/>
            <person name="Haridas S."/>
            <person name="Hughes K."/>
            <person name="Justo A."/>
            <person name="Karasinski D."/>
            <person name="Kautmanova I."/>
            <person name="Kiss B."/>
            <person name="Kocsube S."/>
            <person name="Kotiranta H."/>
            <person name="LaButti K.M."/>
            <person name="Lechner B.E."/>
            <person name="Liimatainen K."/>
            <person name="Lipzen A."/>
            <person name="Lukacs Z."/>
            <person name="Mihaltcheva S."/>
            <person name="Morgado L.N."/>
            <person name="Niskanen T."/>
            <person name="Noordeloos M.E."/>
            <person name="Ohm R.A."/>
            <person name="Ortiz-Santana B."/>
            <person name="Ovrebo C."/>
            <person name="Racz N."/>
            <person name="Riley R."/>
            <person name="Savchenko A."/>
            <person name="Shiryaev A."/>
            <person name="Soop K."/>
            <person name="Spirin V."/>
            <person name="Szebenyi C."/>
            <person name="Tomsovsky M."/>
            <person name="Tulloss R.E."/>
            <person name="Uehling J."/>
            <person name="Grigoriev I.V."/>
            <person name="Vagvolgyi C."/>
            <person name="Papp T."/>
            <person name="Martin F.M."/>
            <person name="Miettinen O."/>
            <person name="Hibbett D.S."/>
            <person name="Nagy L.G."/>
        </authorList>
    </citation>
    <scope>NUCLEOTIDE SEQUENCE [LARGE SCALE GENOMIC DNA]</scope>
    <source>
        <strain evidence="2 3">CBS 309.79</strain>
    </source>
</reference>
<evidence type="ECO:0000313" key="2">
    <source>
        <dbReference type="EMBL" id="TFL02314.1"/>
    </source>
</evidence>
<dbReference type="EMBL" id="ML178822">
    <property type="protein sequence ID" value="TFL02314.1"/>
    <property type="molecule type" value="Genomic_DNA"/>
</dbReference>
<evidence type="ECO:0000256" key="1">
    <source>
        <dbReference type="SAM" id="MobiDB-lite"/>
    </source>
</evidence>
<name>A0A5C3QVF9_9AGAR</name>
<dbReference type="STRING" id="1884261.A0A5C3QVF9"/>
<gene>
    <name evidence="2" type="ORF">BDV98DRAFT_565621</name>
</gene>
<organism evidence="2 3">
    <name type="scientific">Pterulicium gracile</name>
    <dbReference type="NCBI Taxonomy" id="1884261"/>
    <lineage>
        <taxon>Eukaryota</taxon>
        <taxon>Fungi</taxon>
        <taxon>Dikarya</taxon>
        <taxon>Basidiomycota</taxon>
        <taxon>Agaricomycotina</taxon>
        <taxon>Agaricomycetes</taxon>
        <taxon>Agaricomycetidae</taxon>
        <taxon>Agaricales</taxon>
        <taxon>Pleurotineae</taxon>
        <taxon>Pterulaceae</taxon>
        <taxon>Pterulicium</taxon>
    </lineage>
</organism>
<proteinExistence type="predicted"/>
<sequence>MVLLDDKFSYAPQNPNDSGIQQLWNMVLELSEQLSRNRARANALYSLAANAKSQAVHSKTGFVLRRFNTDIPKETYDAELEHMNDALSSENQALLHDNKHIGALIKEYEQTLETLMSTFRNRARQVQDRELSIVKEHETRLLALEEENSRHELEHETRTSESISRLSHLLRQCMRLHSGEDLLDSTPQTMPASLPSDLSASSSHEGITLRPAPLSPRLTAREVEENPGEDVALDRECELARLEKENEELRRMLGLLPAKMRHPRLGSSGFNDRFGAYARESSAQRMSAESSPSSGY</sequence>